<organism evidence="2 3">
    <name type="scientific">Olpidium bornovanus</name>
    <dbReference type="NCBI Taxonomy" id="278681"/>
    <lineage>
        <taxon>Eukaryota</taxon>
        <taxon>Fungi</taxon>
        <taxon>Fungi incertae sedis</taxon>
        <taxon>Olpidiomycota</taxon>
        <taxon>Olpidiomycotina</taxon>
        <taxon>Olpidiomycetes</taxon>
        <taxon>Olpidiales</taxon>
        <taxon>Olpidiaceae</taxon>
        <taxon>Olpidium</taxon>
    </lineage>
</organism>
<keyword evidence="3" id="KW-1185">Reference proteome</keyword>
<evidence type="ECO:0000313" key="2">
    <source>
        <dbReference type="EMBL" id="KAG5461652.1"/>
    </source>
</evidence>
<reference evidence="2 3" key="1">
    <citation type="journal article" name="Sci. Rep.">
        <title>Genome-scale phylogenetic analyses confirm Olpidium as the closest living zoosporic fungus to the non-flagellated, terrestrial fungi.</title>
        <authorList>
            <person name="Chang Y."/>
            <person name="Rochon D."/>
            <person name="Sekimoto S."/>
            <person name="Wang Y."/>
            <person name="Chovatia M."/>
            <person name="Sandor L."/>
            <person name="Salamov A."/>
            <person name="Grigoriev I.V."/>
            <person name="Stajich J.E."/>
            <person name="Spatafora J.W."/>
        </authorList>
    </citation>
    <scope>NUCLEOTIDE SEQUENCE [LARGE SCALE GENOMIC DNA]</scope>
    <source>
        <strain evidence="2">S191</strain>
    </source>
</reference>
<feature type="non-terminal residue" evidence="2">
    <location>
        <position position="1"/>
    </location>
</feature>
<accession>A0A8H7ZYF1</accession>
<protein>
    <submittedName>
        <fullName evidence="2">Uncharacterized protein</fullName>
    </submittedName>
</protein>
<sequence>RSRLANVKSGRPWPTRKNARQGIPTLPRPCPIRFPAAWNRFHSAFPAAQSHPVFRLRQPFSRLPQFARSTSVPLRAGAHAKRPRSGPPAKPGYHRLPSIAQQPTQNNPVRAKSALQLAISAVACNGHASAPGRSTQYRSRRRRRSSGRGGGSSYLLFHVKNADMARHVDLAPRQRPQKSGLAHAVAPDEPVSPAVGQGEGCVCDYAHPRVRNVEILDLDVLDFPAGGGVVEDRVDGKELLVGLRRGEELRRLVVRAALPLLHLRFDFHFGLLQFLGVDLGLDAVPADVRQVRRAAGEVDREGHGRLAEHVYRLGQLGRAAGPPLLPGGVVAVRAAGREDEGGQLLADPFDGRRRPAGVQQHRLHEVRDRVREVGVLRRRRGVGQVPDNVLDDGIVHARHRVADQAVHVARKAHPCQAGRFPFARLEDATGAPLTTGPGHGSRVFALSWSSWEEGSRDCTTSSSFPDTAVMTGT</sequence>
<dbReference type="Proteomes" id="UP000673691">
    <property type="component" value="Unassembled WGS sequence"/>
</dbReference>
<comment type="caution">
    <text evidence="2">The sequence shown here is derived from an EMBL/GenBank/DDBJ whole genome shotgun (WGS) entry which is preliminary data.</text>
</comment>
<evidence type="ECO:0000313" key="3">
    <source>
        <dbReference type="Proteomes" id="UP000673691"/>
    </source>
</evidence>
<feature type="region of interest" description="Disordered" evidence="1">
    <location>
        <begin position="128"/>
        <end position="153"/>
    </location>
</feature>
<feature type="region of interest" description="Disordered" evidence="1">
    <location>
        <begin position="71"/>
        <end position="108"/>
    </location>
</feature>
<dbReference type="AlphaFoldDB" id="A0A8H7ZYF1"/>
<feature type="region of interest" description="Disordered" evidence="1">
    <location>
        <begin position="174"/>
        <end position="193"/>
    </location>
</feature>
<feature type="compositionally biased region" description="Polar residues" evidence="1">
    <location>
        <begin position="99"/>
        <end position="108"/>
    </location>
</feature>
<feature type="region of interest" description="Disordered" evidence="1">
    <location>
        <begin position="1"/>
        <end position="26"/>
    </location>
</feature>
<proteinExistence type="predicted"/>
<evidence type="ECO:0000256" key="1">
    <source>
        <dbReference type="SAM" id="MobiDB-lite"/>
    </source>
</evidence>
<name>A0A8H7ZYF1_9FUNG</name>
<gene>
    <name evidence="2" type="ORF">BJ554DRAFT_6117</name>
</gene>
<dbReference type="EMBL" id="JAEFCI010003335">
    <property type="protein sequence ID" value="KAG5461652.1"/>
    <property type="molecule type" value="Genomic_DNA"/>
</dbReference>